<feature type="domain" description="ATPase AAA-type core" evidence="1">
    <location>
        <begin position="5"/>
        <end position="71"/>
    </location>
</feature>
<dbReference type="InterPro" id="IPR027417">
    <property type="entry name" value="P-loop_NTPase"/>
</dbReference>
<dbReference type="Pfam" id="PF00004">
    <property type="entry name" value="AAA"/>
    <property type="match status" value="1"/>
</dbReference>
<comment type="caution">
    <text evidence="3">The sequence shown here is derived from an EMBL/GenBank/DDBJ whole genome shotgun (WGS) entry which is preliminary data.</text>
</comment>
<dbReference type="PANTHER" id="PTHR46411">
    <property type="entry name" value="FAMILY ATPASE, PUTATIVE-RELATED"/>
    <property type="match status" value="1"/>
</dbReference>
<dbReference type="Pfam" id="PF23232">
    <property type="entry name" value="AAA_lid_13"/>
    <property type="match status" value="1"/>
</dbReference>
<evidence type="ECO:0000259" key="2">
    <source>
        <dbReference type="Pfam" id="PF23232"/>
    </source>
</evidence>
<gene>
    <name evidence="3" type="ORF">GQ607_015623</name>
</gene>
<evidence type="ECO:0000313" key="4">
    <source>
        <dbReference type="Proteomes" id="UP000434172"/>
    </source>
</evidence>
<dbReference type="GO" id="GO:0005524">
    <property type="term" value="F:ATP binding"/>
    <property type="evidence" value="ECO:0007669"/>
    <property type="project" value="InterPro"/>
</dbReference>
<dbReference type="InterPro" id="IPR003959">
    <property type="entry name" value="ATPase_AAA_core"/>
</dbReference>
<dbReference type="EMBL" id="WOWK01000137">
    <property type="protein sequence ID" value="KAF0317106.1"/>
    <property type="molecule type" value="Genomic_DNA"/>
</dbReference>
<accession>A0A8H3W0W3</accession>
<evidence type="ECO:0000313" key="3">
    <source>
        <dbReference type="EMBL" id="KAF0317106.1"/>
    </source>
</evidence>
<protein>
    <submittedName>
        <fullName evidence="3">AAA family</fullName>
    </submittedName>
</protein>
<dbReference type="PANTHER" id="PTHR46411:SF3">
    <property type="entry name" value="AAA+ ATPASE DOMAIN-CONTAINING PROTEIN"/>
    <property type="match status" value="1"/>
</dbReference>
<name>A0A8H3W0W3_9PEZI</name>
<dbReference type="SUPFAM" id="SSF52540">
    <property type="entry name" value="P-loop containing nucleoside triphosphate hydrolases"/>
    <property type="match status" value="1"/>
</dbReference>
<feature type="domain" description="AAA+ ATPase lid" evidence="2">
    <location>
        <begin position="75"/>
        <end position="171"/>
    </location>
</feature>
<dbReference type="Proteomes" id="UP000434172">
    <property type="component" value="Unassembled WGS sequence"/>
</dbReference>
<dbReference type="InterPro" id="IPR056599">
    <property type="entry name" value="AAA_lid_fung"/>
</dbReference>
<reference evidence="3 4" key="1">
    <citation type="submission" date="2019-12" db="EMBL/GenBank/DDBJ databases">
        <title>A genome sequence resource for the geographically widespread anthracnose pathogen Colletotrichum asianum.</title>
        <authorList>
            <person name="Meng Y."/>
        </authorList>
    </citation>
    <scope>NUCLEOTIDE SEQUENCE [LARGE SCALE GENOMIC DNA]</scope>
    <source>
        <strain evidence="3 4">ICMP 18580</strain>
    </source>
</reference>
<dbReference type="Gene3D" id="3.40.50.300">
    <property type="entry name" value="P-loop containing nucleotide triphosphate hydrolases"/>
    <property type="match status" value="1"/>
</dbReference>
<dbReference type="AlphaFoldDB" id="A0A8H3W0W3"/>
<proteinExistence type="predicted"/>
<keyword evidence="4" id="KW-1185">Reference proteome</keyword>
<sequence>MKWQAILLIDEADVCLESRGRGNAIRSTDKNALVSVFLRVLEYYQGIMFLTTNQVADFDIAIPSRIHISIRYETLKAEQMEAIFTGFLDELDKKGLVHEYDDIKEWLDEDVYKEDLDGRQIRNIITTALGLARAGSGRGQSNKLKKAHMKTAFSNVSAFKRDFNTQMERYKESQQKMIK</sequence>
<dbReference type="OrthoDB" id="10042665at2759"/>
<organism evidence="3 4">
    <name type="scientific">Colletotrichum asianum</name>
    <dbReference type="NCBI Taxonomy" id="702518"/>
    <lineage>
        <taxon>Eukaryota</taxon>
        <taxon>Fungi</taxon>
        <taxon>Dikarya</taxon>
        <taxon>Ascomycota</taxon>
        <taxon>Pezizomycotina</taxon>
        <taxon>Sordariomycetes</taxon>
        <taxon>Hypocreomycetidae</taxon>
        <taxon>Glomerellales</taxon>
        <taxon>Glomerellaceae</taxon>
        <taxon>Colletotrichum</taxon>
        <taxon>Colletotrichum gloeosporioides species complex</taxon>
    </lineage>
</organism>
<dbReference type="GO" id="GO:0016887">
    <property type="term" value="F:ATP hydrolysis activity"/>
    <property type="evidence" value="ECO:0007669"/>
    <property type="project" value="InterPro"/>
</dbReference>
<evidence type="ECO:0000259" key="1">
    <source>
        <dbReference type="Pfam" id="PF00004"/>
    </source>
</evidence>